<dbReference type="RefSeq" id="WP_258424823.1">
    <property type="nucleotide sequence ID" value="NZ_JANSUY010000021.1"/>
</dbReference>
<gene>
    <name evidence="1" type="ORF">NU887_18235</name>
</gene>
<comment type="caution">
    <text evidence="1">The sequence shown here is derived from an EMBL/GenBank/DDBJ whole genome shotgun (WGS) entry which is preliminary data.</text>
</comment>
<evidence type="ECO:0000313" key="1">
    <source>
        <dbReference type="EMBL" id="MCR9016978.1"/>
    </source>
</evidence>
<proteinExistence type="predicted"/>
<sequence>MKDLRKKRPFASLRVTIKRFTSLVVQRRVPLKVYEILQSYLLQDEG</sequence>
<dbReference type="Proteomes" id="UP001142175">
    <property type="component" value="Unassembled WGS sequence"/>
</dbReference>
<organism evidence="1 2">
    <name type="scientific">Aquiflexum gelatinilyticum</name>
    <dbReference type="NCBI Taxonomy" id="2961943"/>
    <lineage>
        <taxon>Bacteria</taxon>
        <taxon>Pseudomonadati</taxon>
        <taxon>Bacteroidota</taxon>
        <taxon>Cytophagia</taxon>
        <taxon>Cytophagales</taxon>
        <taxon>Cyclobacteriaceae</taxon>
        <taxon>Aquiflexum</taxon>
    </lineage>
</organism>
<evidence type="ECO:0000313" key="2">
    <source>
        <dbReference type="Proteomes" id="UP001142175"/>
    </source>
</evidence>
<name>A0A9X2P9T9_9BACT</name>
<dbReference type="AlphaFoldDB" id="A0A9X2P9T9"/>
<protein>
    <submittedName>
        <fullName evidence="1">Uncharacterized protein</fullName>
    </submittedName>
</protein>
<reference evidence="1" key="1">
    <citation type="submission" date="2022-08" db="EMBL/GenBank/DDBJ databases">
        <authorList>
            <person name="Zhang D."/>
        </authorList>
    </citation>
    <scope>NUCLEOTIDE SEQUENCE</scope>
    <source>
        <strain evidence="1">XJ19-11</strain>
    </source>
</reference>
<dbReference type="EMBL" id="JANSUY010000021">
    <property type="protein sequence ID" value="MCR9016978.1"/>
    <property type="molecule type" value="Genomic_DNA"/>
</dbReference>
<keyword evidence="2" id="KW-1185">Reference proteome</keyword>
<accession>A0A9X2P9T9</accession>